<evidence type="ECO:0000313" key="2">
    <source>
        <dbReference type="Proteomes" id="UP000246005"/>
    </source>
</evidence>
<sequence length="456" mass="47297">MLVRLRPVVHATPAPHGLHLRGWASSCTITGGAGLWQVWQRLAPQLSAGIPVAELGVPDGTAPAVRAAVELILEQLREHDMLVQVPAWSADGPPPAVAEWLESVAADPVGAWRRLRPVTISGSGPLVEAAARAADAVGLKITRGDGNTDELVVSAGDLVVLAGCGADVGYVLPIGTDFTSFNTEVTTRITTRLGVTGAPAEVLAALIGSASVHRLICALAGLPDPADTTFPTALVARINPLRAAYHPLSTALPEADPWRVLDALTDPELGEADTPVFGALPQVPANLALCGHALGIGTTADAARLNAVLNALKADGLDSLHARGTALRRAARPLTGKPVPAAGWTANPTAHRWWKALTVRFAVPASLQVEQLAQGAYKAEIRDHTQVLSWAVEATAQDAVAFAALAATGHAQAGREGTAHLNGAAPHQVEDHWPAAVRDREATLQQTLAALLGGPR</sequence>
<name>A0A316IMJ4_9PSEU</name>
<dbReference type="EMBL" id="QGHB01000003">
    <property type="protein sequence ID" value="PWK88359.1"/>
    <property type="molecule type" value="Genomic_DNA"/>
</dbReference>
<proteinExistence type="predicted"/>
<dbReference type="RefSeq" id="WP_170154909.1">
    <property type="nucleotide sequence ID" value="NZ_QGHB01000003.1"/>
</dbReference>
<gene>
    <name evidence="1" type="ORF">C8D88_103555</name>
</gene>
<organism evidence="1 2">
    <name type="scientific">Lentzea atacamensis</name>
    <dbReference type="NCBI Taxonomy" id="531938"/>
    <lineage>
        <taxon>Bacteria</taxon>
        <taxon>Bacillati</taxon>
        <taxon>Actinomycetota</taxon>
        <taxon>Actinomycetes</taxon>
        <taxon>Pseudonocardiales</taxon>
        <taxon>Pseudonocardiaceae</taxon>
        <taxon>Lentzea</taxon>
    </lineage>
</organism>
<accession>A0A316IMJ4</accession>
<dbReference type="Proteomes" id="UP000246005">
    <property type="component" value="Unassembled WGS sequence"/>
</dbReference>
<dbReference type="AlphaFoldDB" id="A0A316IMJ4"/>
<protein>
    <submittedName>
        <fullName evidence="1">Uncharacterized protein</fullName>
    </submittedName>
</protein>
<comment type="caution">
    <text evidence="1">The sequence shown here is derived from an EMBL/GenBank/DDBJ whole genome shotgun (WGS) entry which is preliminary data.</text>
</comment>
<evidence type="ECO:0000313" key="1">
    <source>
        <dbReference type="EMBL" id="PWK88359.1"/>
    </source>
</evidence>
<reference evidence="1 2" key="1">
    <citation type="submission" date="2018-05" db="EMBL/GenBank/DDBJ databases">
        <title>Genomic Encyclopedia of Type Strains, Phase IV (KMG-IV): sequencing the most valuable type-strain genomes for metagenomic binning, comparative biology and taxonomic classification.</title>
        <authorList>
            <person name="Goeker M."/>
        </authorList>
    </citation>
    <scope>NUCLEOTIDE SEQUENCE [LARGE SCALE GENOMIC DNA]</scope>
    <source>
        <strain evidence="1 2">DSM 45480</strain>
    </source>
</reference>